<keyword evidence="1" id="KW-0732">Signal</keyword>
<dbReference type="Gene3D" id="1.25.40.10">
    <property type="entry name" value="Tetratricopeptide repeat domain"/>
    <property type="match status" value="2"/>
</dbReference>
<evidence type="ECO:0008006" key="4">
    <source>
        <dbReference type="Google" id="ProtNLM"/>
    </source>
</evidence>
<dbReference type="EMBL" id="CP023344">
    <property type="protein sequence ID" value="ATC64794.1"/>
    <property type="molecule type" value="Genomic_DNA"/>
</dbReference>
<feature type="signal peptide" evidence="1">
    <location>
        <begin position="1"/>
        <end position="32"/>
    </location>
</feature>
<evidence type="ECO:0000313" key="2">
    <source>
        <dbReference type="EMBL" id="ATC64794.1"/>
    </source>
</evidence>
<keyword evidence="3" id="KW-1185">Reference proteome</keyword>
<dbReference type="AlphaFoldDB" id="A0A290Q8F6"/>
<gene>
    <name evidence="2" type="ORF">CMV30_12915</name>
</gene>
<name>A0A290Q8F6_9BACT</name>
<feature type="chain" id="PRO_5012968026" description="MalT-like TPR region domain-containing protein" evidence="1">
    <location>
        <begin position="33"/>
        <end position="463"/>
    </location>
</feature>
<dbReference type="KEGG" id="vbh:CMV30_12915"/>
<protein>
    <recommendedName>
        <fullName evidence="4">MalT-like TPR region domain-containing protein</fullName>
    </recommendedName>
</protein>
<proteinExistence type="predicted"/>
<organism evidence="2 3">
    <name type="scientific">Nibricoccus aquaticus</name>
    <dbReference type="NCBI Taxonomy" id="2576891"/>
    <lineage>
        <taxon>Bacteria</taxon>
        <taxon>Pseudomonadati</taxon>
        <taxon>Verrucomicrobiota</taxon>
        <taxon>Opitutia</taxon>
        <taxon>Opitutales</taxon>
        <taxon>Opitutaceae</taxon>
        <taxon>Nibricoccus</taxon>
    </lineage>
</organism>
<sequence>MTHASAVPYRLSRRLLHAVLLATALHALPVHAQQGAEPPAKEVSEKVSEEFAKLRPLIEAKNFPEALTLIDATLGGVKTESYDFVLLSQMKSQILLTTGEMNKAAAPLEQSLGVAQKYDFLPATAYYDQYYLLSQIFYQQAAESKDSATQKAAFEKSYAYLQKAIPLAPKPSVDLQIFSASLLYNQASLSGSSDTAKFRQAIAEARKGLYLVVKPPEQLYQFLLSSYQQLGELESAAEILELMLLEKPENTQNWQTLVATYMNLAASAKDEAAVQTCNLRAIISIERAQSHGLLSSPAENYTLVALYFSIQQFARASELLEKGLKSGAIENQKKNWELLSSAYQQMKHEDRALDALKRATTAFPQDGQLEFLMGQLYYTQGRVADAYTHTLKASDKGQLDKPGQTYLYLAYLGYELGKLEEAARWTEQASQQADIKPTDVAPIKRAITDALKEREELLAPSKA</sequence>
<evidence type="ECO:0000256" key="1">
    <source>
        <dbReference type="SAM" id="SignalP"/>
    </source>
</evidence>
<dbReference type="RefSeq" id="WP_096056425.1">
    <property type="nucleotide sequence ID" value="NZ_CP023344.1"/>
</dbReference>
<accession>A0A290Q8F6</accession>
<dbReference type="OrthoDB" id="191165at2"/>
<dbReference type="InterPro" id="IPR011990">
    <property type="entry name" value="TPR-like_helical_dom_sf"/>
</dbReference>
<evidence type="ECO:0000313" key="3">
    <source>
        <dbReference type="Proteomes" id="UP000217265"/>
    </source>
</evidence>
<dbReference type="Proteomes" id="UP000217265">
    <property type="component" value="Chromosome"/>
</dbReference>
<dbReference type="SUPFAM" id="SSF48452">
    <property type="entry name" value="TPR-like"/>
    <property type="match status" value="2"/>
</dbReference>
<reference evidence="2 3" key="1">
    <citation type="submission" date="2017-09" db="EMBL/GenBank/DDBJ databases">
        <title>Complete genome sequence of Verrucomicrobial strain HZ-65, isolated from freshwater.</title>
        <authorList>
            <person name="Choi A."/>
        </authorList>
    </citation>
    <scope>NUCLEOTIDE SEQUENCE [LARGE SCALE GENOMIC DNA]</scope>
    <source>
        <strain evidence="2 3">HZ-65</strain>
    </source>
</reference>